<dbReference type="PANTHER" id="PTHR30460:SF0">
    <property type="entry name" value="MODERATE CONDUCTANCE MECHANOSENSITIVE CHANNEL YBIO"/>
    <property type="match status" value="1"/>
</dbReference>
<evidence type="ECO:0000256" key="3">
    <source>
        <dbReference type="ARBA" id="ARBA00022475"/>
    </source>
</evidence>
<dbReference type="AlphaFoldDB" id="A0A9D2LAF5"/>
<keyword evidence="3" id="KW-1003">Cell membrane</keyword>
<evidence type="ECO:0000256" key="1">
    <source>
        <dbReference type="ARBA" id="ARBA00004651"/>
    </source>
</evidence>
<protein>
    <submittedName>
        <fullName evidence="11">Mechanosensitive ion channel family protein</fullName>
    </submittedName>
</protein>
<dbReference type="Gene3D" id="2.30.30.60">
    <property type="match status" value="1"/>
</dbReference>
<feature type="transmembrane region" description="Helical" evidence="7">
    <location>
        <begin position="101"/>
        <end position="120"/>
    </location>
</feature>
<dbReference type="FunFam" id="2.30.30.60:FF:000001">
    <property type="entry name" value="MscS Mechanosensitive ion channel"/>
    <property type="match status" value="1"/>
</dbReference>
<evidence type="ECO:0000313" key="12">
    <source>
        <dbReference type="Proteomes" id="UP000823823"/>
    </source>
</evidence>
<dbReference type="InterPro" id="IPR010920">
    <property type="entry name" value="LSM_dom_sf"/>
</dbReference>
<dbReference type="PANTHER" id="PTHR30460">
    <property type="entry name" value="MODERATE CONDUCTANCE MECHANOSENSITIVE CHANNEL YBIO"/>
    <property type="match status" value="1"/>
</dbReference>
<feature type="domain" description="Mechanosensitive ion channel transmembrane helices 2/3" evidence="10">
    <location>
        <begin position="104"/>
        <end position="145"/>
    </location>
</feature>
<dbReference type="SUPFAM" id="SSF82861">
    <property type="entry name" value="Mechanosensitive channel protein MscS (YggB), transmembrane region"/>
    <property type="match status" value="1"/>
</dbReference>
<proteinExistence type="inferred from homology"/>
<dbReference type="Pfam" id="PF21088">
    <property type="entry name" value="MS_channel_1st"/>
    <property type="match status" value="1"/>
</dbReference>
<evidence type="ECO:0000259" key="8">
    <source>
        <dbReference type="Pfam" id="PF00924"/>
    </source>
</evidence>
<keyword evidence="6 7" id="KW-0472">Membrane</keyword>
<reference evidence="11" key="2">
    <citation type="submission" date="2021-04" db="EMBL/GenBank/DDBJ databases">
        <authorList>
            <person name="Gilroy R."/>
        </authorList>
    </citation>
    <scope>NUCLEOTIDE SEQUENCE</scope>
    <source>
        <strain evidence="11">ChiHjej13B12-24818</strain>
    </source>
</reference>
<feature type="domain" description="Mechanosensitive ion channel MscS" evidence="8">
    <location>
        <begin position="146"/>
        <end position="211"/>
    </location>
</feature>
<dbReference type="InterPro" id="IPR049278">
    <property type="entry name" value="MS_channel_C"/>
</dbReference>
<comment type="subcellular location">
    <subcellularLocation>
        <location evidence="1">Cell membrane</location>
        <topology evidence="1">Multi-pass membrane protein</topology>
    </subcellularLocation>
</comment>
<evidence type="ECO:0000256" key="7">
    <source>
        <dbReference type="SAM" id="Phobius"/>
    </source>
</evidence>
<dbReference type="InterPro" id="IPR049142">
    <property type="entry name" value="MS_channel_1st"/>
</dbReference>
<evidence type="ECO:0000256" key="6">
    <source>
        <dbReference type="ARBA" id="ARBA00023136"/>
    </source>
</evidence>
<comment type="caution">
    <text evidence="11">The sequence shown here is derived from an EMBL/GenBank/DDBJ whole genome shotgun (WGS) entry which is preliminary data.</text>
</comment>
<keyword evidence="4 7" id="KW-0812">Transmembrane</keyword>
<dbReference type="InterPro" id="IPR045276">
    <property type="entry name" value="YbiO_bact"/>
</dbReference>
<dbReference type="GO" id="GO:0008381">
    <property type="term" value="F:mechanosensitive monoatomic ion channel activity"/>
    <property type="evidence" value="ECO:0007669"/>
    <property type="project" value="InterPro"/>
</dbReference>
<dbReference type="Proteomes" id="UP000823823">
    <property type="component" value="Unassembled WGS sequence"/>
</dbReference>
<dbReference type="InterPro" id="IPR006685">
    <property type="entry name" value="MscS_channel_2nd"/>
</dbReference>
<dbReference type="Gene3D" id="1.10.287.1260">
    <property type="match status" value="1"/>
</dbReference>
<accession>A0A9D2LAF5</accession>
<evidence type="ECO:0000259" key="9">
    <source>
        <dbReference type="Pfam" id="PF21082"/>
    </source>
</evidence>
<dbReference type="Pfam" id="PF21082">
    <property type="entry name" value="MS_channel_3rd"/>
    <property type="match status" value="1"/>
</dbReference>
<evidence type="ECO:0000256" key="4">
    <source>
        <dbReference type="ARBA" id="ARBA00022692"/>
    </source>
</evidence>
<dbReference type="SUPFAM" id="SSF82689">
    <property type="entry name" value="Mechanosensitive channel protein MscS (YggB), C-terminal domain"/>
    <property type="match status" value="1"/>
</dbReference>
<dbReference type="SUPFAM" id="SSF50182">
    <property type="entry name" value="Sm-like ribonucleoproteins"/>
    <property type="match status" value="1"/>
</dbReference>
<dbReference type="GO" id="GO:0005886">
    <property type="term" value="C:plasma membrane"/>
    <property type="evidence" value="ECO:0007669"/>
    <property type="project" value="UniProtKB-SubCell"/>
</dbReference>
<organism evidence="11 12">
    <name type="scientific">Candidatus Brachybacterium merdavium</name>
    <dbReference type="NCBI Taxonomy" id="2838513"/>
    <lineage>
        <taxon>Bacteria</taxon>
        <taxon>Bacillati</taxon>
        <taxon>Actinomycetota</taxon>
        <taxon>Actinomycetes</taxon>
        <taxon>Micrococcales</taxon>
        <taxon>Dermabacteraceae</taxon>
        <taxon>Brachybacterium</taxon>
    </lineage>
</organism>
<feature type="transmembrane region" description="Helical" evidence="7">
    <location>
        <begin position="34"/>
        <end position="55"/>
    </location>
</feature>
<evidence type="ECO:0000259" key="10">
    <source>
        <dbReference type="Pfam" id="PF21088"/>
    </source>
</evidence>
<dbReference type="InterPro" id="IPR023408">
    <property type="entry name" value="MscS_beta-dom_sf"/>
</dbReference>
<dbReference type="EMBL" id="DWZH01000006">
    <property type="protein sequence ID" value="HJB08979.1"/>
    <property type="molecule type" value="Genomic_DNA"/>
</dbReference>
<sequence>MPDPIVAPELFATPGADEALTMADSLWRWLIDSGVKIVVILIAATVIMIALNWLLRRFFRTMVESSSRLSNVTGAVVKRDPRTLKLAQQRRQQRAETLSNVARNLVRMVVWSVALVMILSEVGVEIAPVIASLGVIGLAAGIGAQTIIKDFVAGVVMLFEDIVAVGDYVDLEYAEGTVEEINLRATQVRDLGGVLWTVRNGEIIRVGNYSRGFSNAVVVLDIDAEADDDKVTEVLETVTAEMAADPDWSDLLQGPANISGMLSMDGNRYQRRVIIQTTPGEQWGVERELRGRFRAGFARSGLEFAVPRFIDVTTQA</sequence>
<keyword evidence="5 7" id="KW-1133">Transmembrane helix</keyword>
<dbReference type="InterPro" id="IPR011014">
    <property type="entry name" value="MscS_channel_TM-2"/>
</dbReference>
<gene>
    <name evidence="11" type="ORF">H9786_00380</name>
</gene>
<evidence type="ECO:0000313" key="11">
    <source>
        <dbReference type="EMBL" id="HJB08979.1"/>
    </source>
</evidence>
<dbReference type="Gene3D" id="3.30.70.100">
    <property type="match status" value="1"/>
</dbReference>
<dbReference type="Pfam" id="PF00924">
    <property type="entry name" value="MS_channel_2nd"/>
    <property type="match status" value="1"/>
</dbReference>
<reference evidence="11" key="1">
    <citation type="journal article" date="2021" name="PeerJ">
        <title>Extensive microbial diversity within the chicken gut microbiome revealed by metagenomics and culture.</title>
        <authorList>
            <person name="Gilroy R."/>
            <person name="Ravi A."/>
            <person name="Getino M."/>
            <person name="Pursley I."/>
            <person name="Horton D.L."/>
            <person name="Alikhan N.F."/>
            <person name="Baker D."/>
            <person name="Gharbi K."/>
            <person name="Hall N."/>
            <person name="Watson M."/>
            <person name="Adriaenssens E.M."/>
            <person name="Foster-Nyarko E."/>
            <person name="Jarju S."/>
            <person name="Secka A."/>
            <person name="Antonio M."/>
            <person name="Oren A."/>
            <person name="Chaudhuri R.R."/>
            <person name="La Ragione R."/>
            <person name="Hildebrand F."/>
            <person name="Pallen M.J."/>
        </authorList>
    </citation>
    <scope>NUCLEOTIDE SEQUENCE</scope>
    <source>
        <strain evidence="11">ChiHjej13B12-24818</strain>
    </source>
</reference>
<evidence type="ECO:0000256" key="2">
    <source>
        <dbReference type="ARBA" id="ARBA00008017"/>
    </source>
</evidence>
<evidence type="ECO:0000256" key="5">
    <source>
        <dbReference type="ARBA" id="ARBA00022989"/>
    </source>
</evidence>
<comment type="similarity">
    <text evidence="2">Belongs to the MscS (TC 1.A.23) family.</text>
</comment>
<dbReference type="InterPro" id="IPR011066">
    <property type="entry name" value="MscS_channel_C_sf"/>
</dbReference>
<feature type="domain" description="Mechanosensitive ion channel MscS C-terminal" evidence="9">
    <location>
        <begin position="218"/>
        <end position="304"/>
    </location>
</feature>
<name>A0A9D2LAF5_9MICO</name>